<gene>
    <name evidence="5" type="primary">srpA</name>
    <name evidence="5" type="ORF">WYH_02825</name>
</gene>
<dbReference type="Gene3D" id="1.10.287.470">
    <property type="entry name" value="Helix hairpin bin"/>
    <property type="match status" value="1"/>
</dbReference>
<dbReference type="InterPro" id="IPR058637">
    <property type="entry name" value="YknX-like_C"/>
</dbReference>
<dbReference type="AlphaFoldDB" id="A0A0F7KU11"/>
<evidence type="ECO:0000313" key="6">
    <source>
        <dbReference type="Proteomes" id="UP000034392"/>
    </source>
</evidence>
<proteinExistence type="inferred from homology"/>
<dbReference type="SUPFAM" id="SSF111369">
    <property type="entry name" value="HlyD-like secretion proteins"/>
    <property type="match status" value="1"/>
</dbReference>
<dbReference type="Gene3D" id="2.40.50.100">
    <property type="match status" value="1"/>
</dbReference>
<feature type="domain" description="Multidrug resistance protein MdtA-like barrel-sandwich hybrid" evidence="2">
    <location>
        <begin position="45"/>
        <end position="171"/>
    </location>
</feature>
<dbReference type="GO" id="GO:1990281">
    <property type="term" value="C:efflux pump complex"/>
    <property type="evidence" value="ECO:0007669"/>
    <property type="project" value="TreeGrafter"/>
</dbReference>
<name>A0A0F7KU11_9SPHN</name>
<evidence type="ECO:0000259" key="3">
    <source>
        <dbReference type="Pfam" id="PF25954"/>
    </source>
</evidence>
<organism evidence="5 6">
    <name type="scientific">Croceibacterium atlanticum</name>
    <dbReference type="NCBI Taxonomy" id="1267766"/>
    <lineage>
        <taxon>Bacteria</taxon>
        <taxon>Pseudomonadati</taxon>
        <taxon>Pseudomonadota</taxon>
        <taxon>Alphaproteobacteria</taxon>
        <taxon>Sphingomonadales</taxon>
        <taxon>Erythrobacteraceae</taxon>
        <taxon>Croceibacterium</taxon>
    </lineage>
</organism>
<dbReference type="InterPro" id="IPR058625">
    <property type="entry name" value="MdtA-like_BSH"/>
</dbReference>
<dbReference type="STRING" id="1267766.WYH_02825"/>
<dbReference type="PANTHER" id="PTHR30469:SF11">
    <property type="entry name" value="BLL4320 PROTEIN"/>
    <property type="match status" value="1"/>
</dbReference>
<feature type="domain" description="YknX-like C-terminal permuted SH3-like" evidence="4">
    <location>
        <begin position="257"/>
        <end position="325"/>
    </location>
</feature>
<dbReference type="GO" id="GO:0015562">
    <property type="term" value="F:efflux transmembrane transporter activity"/>
    <property type="evidence" value="ECO:0007669"/>
    <property type="project" value="TreeGrafter"/>
</dbReference>
<evidence type="ECO:0000259" key="2">
    <source>
        <dbReference type="Pfam" id="PF25917"/>
    </source>
</evidence>
<comment type="similarity">
    <text evidence="1">Belongs to the membrane fusion protein (MFP) (TC 8.A.1) family.</text>
</comment>
<dbReference type="Gene3D" id="2.40.30.170">
    <property type="match status" value="1"/>
</dbReference>
<protein>
    <submittedName>
        <fullName evidence="5">Solvent efflux pump periplasmic linker SrpA</fullName>
    </submittedName>
</protein>
<dbReference type="NCBIfam" id="TIGR01730">
    <property type="entry name" value="RND_mfp"/>
    <property type="match status" value="1"/>
</dbReference>
<dbReference type="Proteomes" id="UP000034392">
    <property type="component" value="Chromosome"/>
</dbReference>
<reference evidence="5" key="1">
    <citation type="submission" date="2015-05" db="EMBL/GenBank/DDBJ databases">
        <title>The complete genome of Altererythrobacter atlanticus strain 26DY36.</title>
        <authorList>
            <person name="Wu Y.-H."/>
            <person name="Cheng H."/>
            <person name="Wu X.-W."/>
        </authorList>
    </citation>
    <scope>NUCLEOTIDE SEQUENCE [LARGE SCALE GENOMIC DNA]</scope>
    <source>
        <strain evidence="5">26DY36</strain>
    </source>
</reference>
<evidence type="ECO:0000256" key="1">
    <source>
        <dbReference type="ARBA" id="ARBA00009477"/>
    </source>
</evidence>
<dbReference type="Pfam" id="PF25989">
    <property type="entry name" value="YknX_C"/>
    <property type="match status" value="1"/>
</dbReference>
<dbReference type="PANTHER" id="PTHR30469">
    <property type="entry name" value="MULTIDRUG RESISTANCE PROTEIN MDTA"/>
    <property type="match status" value="1"/>
</dbReference>
<evidence type="ECO:0000313" key="5">
    <source>
        <dbReference type="EMBL" id="AKH43853.1"/>
    </source>
</evidence>
<dbReference type="KEGG" id="aay:WYH_02825"/>
<dbReference type="Pfam" id="PF25917">
    <property type="entry name" value="BSH_RND"/>
    <property type="match status" value="1"/>
</dbReference>
<feature type="domain" description="CusB-like beta-barrel" evidence="3">
    <location>
        <begin position="179"/>
        <end position="253"/>
    </location>
</feature>
<accession>A0A0F7KU11</accession>
<keyword evidence="6" id="KW-1185">Reference proteome</keyword>
<dbReference type="FunFam" id="2.40.30.170:FF:000010">
    <property type="entry name" value="Efflux RND transporter periplasmic adaptor subunit"/>
    <property type="match status" value="1"/>
</dbReference>
<evidence type="ECO:0000259" key="4">
    <source>
        <dbReference type="Pfam" id="PF25989"/>
    </source>
</evidence>
<dbReference type="EMBL" id="CP011452">
    <property type="protein sequence ID" value="AKH43853.1"/>
    <property type="molecule type" value="Genomic_DNA"/>
</dbReference>
<sequence length="334" mass="34740">MLSACGSGADAPSGAGPAPLVKVAQPAPHVFVDVIEAVGTARANEQVTIASPVAERVEKLLFDDGDFVRSGQLIATLDQAQEQAALQSAMAQEELARTQLERIQSLFDRGFATQAQLDQQVAQAAQARANADDARARIADRTIRAPLTGAVSLRTISPGTIVSVGDAIATVSDLSRIKLDFSVPETALGSLRAGQPITVTSAAFPGETFTGTVSVIDPVIDPATRALLVRAILPNPGARLKPGMLLEVAVQSARRSALAVPELSIVGEGQDRFVYVVGADGKVKRTNVQTGMRDNGVIEIIGLAPTNRVVTEGVIKVADGIEVQIEGDSQGRAG</sequence>
<dbReference type="InterPro" id="IPR006143">
    <property type="entry name" value="RND_pump_MFP"/>
</dbReference>
<dbReference type="PATRIC" id="fig|1267766.3.peg.2861"/>
<dbReference type="Pfam" id="PF25954">
    <property type="entry name" value="Beta-barrel_RND_2"/>
    <property type="match status" value="1"/>
</dbReference>
<dbReference type="InterPro" id="IPR058792">
    <property type="entry name" value="Beta-barrel_RND_2"/>
</dbReference>
<dbReference type="Gene3D" id="2.40.420.20">
    <property type="match status" value="1"/>
</dbReference>